<sequence length="61" mass="6878">MLQDEFKQLPRELLKVGRSSKESVIAIPKAIFNLPPEEKAQALKELEEDMEQHKAKGGDST</sequence>
<comment type="caution">
    <text evidence="1">The sequence shown here is derived from an EMBL/GenBank/DDBJ whole genome shotgun (WGS) entry which is preliminary data.</text>
</comment>
<gene>
    <name evidence="1" type="ORF">CECT5772_10337</name>
</gene>
<organism evidence="1 2">
    <name type="scientific">Streptococcus equi subsp. ruminatorum CECT 5772</name>
    <dbReference type="NCBI Taxonomy" id="1051981"/>
    <lineage>
        <taxon>Bacteria</taxon>
        <taxon>Bacillati</taxon>
        <taxon>Bacillota</taxon>
        <taxon>Bacilli</taxon>
        <taxon>Lactobacillales</taxon>
        <taxon>Streptococcaceae</taxon>
        <taxon>Streptococcus</taxon>
    </lineage>
</organism>
<dbReference type="Proteomes" id="UP000028704">
    <property type="component" value="Unassembled WGS sequence"/>
</dbReference>
<dbReference type="RefSeq" id="WP_037582086.1">
    <property type="nucleotide sequence ID" value="NZ_AWEX01000108.1"/>
</dbReference>
<reference evidence="1 2" key="1">
    <citation type="journal article" date="2014" name="Int. J. Syst. Evol. Microbiol.">
        <title>Phylogenomics and the dynamic genome evolution of the genus Streptococcus.</title>
        <authorList>
            <consortium name="The Broad Institute Genome Sequencing Platform"/>
            <person name="Richards V.P."/>
            <person name="Palmer S.R."/>
            <person name="Pavinski Bitar P.D."/>
            <person name="Qin X."/>
            <person name="Weinstock G.M."/>
            <person name="Highlander S.K."/>
            <person name="Town C.D."/>
            <person name="Burne R.A."/>
            <person name="Stanhope M.J."/>
        </authorList>
    </citation>
    <scope>NUCLEOTIDE SEQUENCE [LARGE SCALE GENOMIC DNA]</scope>
    <source>
        <strain evidence="1 2">CECT 5772</strain>
    </source>
</reference>
<dbReference type="AlphaFoldDB" id="A0A922NS09"/>
<name>A0A922NS09_9STRE</name>
<evidence type="ECO:0000313" key="2">
    <source>
        <dbReference type="Proteomes" id="UP000028704"/>
    </source>
</evidence>
<evidence type="ECO:0000313" key="1">
    <source>
        <dbReference type="EMBL" id="KED03512.1"/>
    </source>
</evidence>
<proteinExistence type="predicted"/>
<protein>
    <submittedName>
        <fullName evidence="1">Uncharacterized protein</fullName>
    </submittedName>
</protein>
<accession>A0A922NS09</accession>
<dbReference type="EMBL" id="AWEX01000108">
    <property type="protein sequence ID" value="KED03512.1"/>
    <property type="molecule type" value="Genomic_DNA"/>
</dbReference>